<protein>
    <submittedName>
        <fullName evidence="2">Uncharacterized protein</fullName>
    </submittedName>
</protein>
<evidence type="ECO:0000313" key="3">
    <source>
        <dbReference type="Proteomes" id="UP000664132"/>
    </source>
</evidence>
<accession>A0A8H7WH41</accession>
<keyword evidence="3" id="KW-1185">Reference proteome</keyword>
<feature type="region of interest" description="Disordered" evidence="1">
    <location>
        <begin position="86"/>
        <end position="106"/>
    </location>
</feature>
<gene>
    <name evidence="2" type="ORF">IFR04_002210</name>
</gene>
<dbReference type="InterPro" id="IPR025494">
    <property type="entry name" value="DUF4385"/>
</dbReference>
<evidence type="ECO:0000256" key="1">
    <source>
        <dbReference type="SAM" id="MobiDB-lite"/>
    </source>
</evidence>
<dbReference type="OrthoDB" id="2589819at2759"/>
<proteinExistence type="predicted"/>
<organism evidence="2 3">
    <name type="scientific">Cadophora malorum</name>
    <dbReference type="NCBI Taxonomy" id="108018"/>
    <lineage>
        <taxon>Eukaryota</taxon>
        <taxon>Fungi</taxon>
        <taxon>Dikarya</taxon>
        <taxon>Ascomycota</taxon>
        <taxon>Pezizomycotina</taxon>
        <taxon>Leotiomycetes</taxon>
        <taxon>Helotiales</taxon>
        <taxon>Ploettnerulaceae</taxon>
        <taxon>Cadophora</taxon>
    </lineage>
</organism>
<name>A0A8H7WH41_9HELO</name>
<sequence length="148" mass="17924">MTYHIGHGEQGVLTYEPYKSYLLPHWRFRTVAIAQTSSKVLWEKFLHFYEQEDFVGMDMARKFIQMGMTRSKRYANYKGGRKYVDGKEKGVKNERSRRHEGREEKEEASRVFREVWERCKAHGGYQEMKKEFQREQKEWIKSELKDAE</sequence>
<dbReference type="Pfam" id="PF14328">
    <property type="entry name" value="DUF4385"/>
    <property type="match status" value="1"/>
</dbReference>
<comment type="caution">
    <text evidence="2">The sequence shown here is derived from an EMBL/GenBank/DDBJ whole genome shotgun (WGS) entry which is preliminary data.</text>
</comment>
<dbReference type="Proteomes" id="UP000664132">
    <property type="component" value="Unassembled WGS sequence"/>
</dbReference>
<reference evidence="2" key="1">
    <citation type="submission" date="2021-02" db="EMBL/GenBank/DDBJ databases">
        <title>Genome sequence Cadophora malorum strain M34.</title>
        <authorList>
            <person name="Stefanovic E."/>
            <person name="Vu D."/>
            <person name="Scully C."/>
            <person name="Dijksterhuis J."/>
            <person name="Roader J."/>
            <person name="Houbraken J."/>
        </authorList>
    </citation>
    <scope>NUCLEOTIDE SEQUENCE</scope>
    <source>
        <strain evidence="2">M34</strain>
    </source>
</reference>
<dbReference type="AlphaFoldDB" id="A0A8H7WH41"/>
<evidence type="ECO:0000313" key="2">
    <source>
        <dbReference type="EMBL" id="KAG4424677.1"/>
    </source>
</evidence>
<dbReference type="EMBL" id="JAFJYH010000018">
    <property type="protein sequence ID" value="KAG4424677.1"/>
    <property type="molecule type" value="Genomic_DNA"/>
</dbReference>